<name>A0A1B0ACY8_GLOPL</name>
<reference evidence="3" key="1">
    <citation type="submission" date="2014-03" db="EMBL/GenBank/DDBJ databases">
        <authorList>
            <person name="Aksoy S."/>
            <person name="Warren W."/>
            <person name="Wilson R.K."/>
        </authorList>
    </citation>
    <scope>NUCLEOTIDE SEQUENCE [LARGE SCALE GENOMIC DNA]</scope>
    <source>
        <strain evidence="3">IAEA</strain>
    </source>
</reference>
<dbReference type="VEuPathDB" id="VectorBase:GPAI041627"/>
<proteinExistence type="predicted"/>
<feature type="transmembrane region" description="Helical" evidence="1">
    <location>
        <begin position="17"/>
        <end position="36"/>
    </location>
</feature>
<dbReference type="AlphaFoldDB" id="A0A1B0ACY8"/>
<keyword evidence="1" id="KW-0812">Transmembrane</keyword>
<keyword evidence="1" id="KW-1133">Transmembrane helix</keyword>
<keyword evidence="3" id="KW-1185">Reference proteome</keyword>
<dbReference type="Proteomes" id="UP000092445">
    <property type="component" value="Unassembled WGS sequence"/>
</dbReference>
<evidence type="ECO:0000313" key="2">
    <source>
        <dbReference type="EnsemblMetazoa" id="GPAI041627-PA"/>
    </source>
</evidence>
<reference evidence="2" key="2">
    <citation type="submission" date="2020-05" db="UniProtKB">
        <authorList>
            <consortium name="EnsemblMetazoa"/>
        </authorList>
    </citation>
    <scope>IDENTIFICATION</scope>
    <source>
        <strain evidence="2">IAEA</strain>
    </source>
</reference>
<keyword evidence="1" id="KW-0472">Membrane</keyword>
<organism evidence="2 3">
    <name type="scientific">Glossina pallidipes</name>
    <name type="common">Tsetse fly</name>
    <dbReference type="NCBI Taxonomy" id="7398"/>
    <lineage>
        <taxon>Eukaryota</taxon>
        <taxon>Metazoa</taxon>
        <taxon>Ecdysozoa</taxon>
        <taxon>Arthropoda</taxon>
        <taxon>Hexapoda</taxon>
        <taxon>Insecta</taxon>
        <taxon>Pterygota</taxon>
        <taxon>Neoptera</taxon>
        <taxon>Endopterygota</taxon>
        <taxon>Diptera</taxon>
        <taxon>Brachycera</taxon>
        <taxon>Muscomorpha</taxon>
        <taxon>Hippoboscoidea</taxon>
        <taxon>Glossinidae</taxon>
        <taxon>Glossina</taxon>
    </lineage>
</organism>
<sequence length="106" mass="11746">MSECESLHRFENNDQTAALATIAMLVLSFFLCCVLISPQGVNSPQSACGVLRRPNCGTFLTINSSAVSNGQRIILSKEKLWMVKTCPPSIDGLEIPRVYLREKAEW</sequence>
<evidence type="ECO:0000313" key="3">
    <source>
        <dbReference type="Proteomes" id="UP000092445"/>
    </source>
</evidence>
<evidence type="ECO:0000256" key="1">
    <source>
        <dbReference type="SAM" id="Phobius"/>
    </source>
</evidence>
<dbReference type="EnsemblMetazoa" id="GPAI041627-RA">
    <property type="protein sequence ID" value="GPAI041627-PA"/>
    <property type="gene ID" value="GPAI041627"/>
</dbReference>
<accession>A0A1B0ACY8</accession>
<protein>
    <submittedName>
        <fullName evidence="2">Uncharacterized protein</fullName>
    </submittedName>
</protein>